<dbReference type="PROSITE" id="PS51257">
    <property type="entry name" value="PROKAR_LIPOPROTEIN"/>
    <property type="match status" value="1"/>
</dbReference>
<comment type="similarity">
    <text evidence="1">Belongs to the membrane fusion protein (MFP) (TC 8.A.1) family.</text>
</comment>
<dbReference type="SUPFAM" id="SSF111369">
    <property type="entry name" value="HlyD-like secretion proteins"/>
    <property type="match status" value="1"/>
</dbReference>
<dbReference type="FunFam" id="2.40.30.170:FF:000010">
    <property type="entry name" value="Efflux RND transporter periplasmic adaptor subunit"/>
    <property type="match status" value="1"/>
</dbReference>
<dbReference type="InterPro" id="IPR058637">
    <property type="entry name" value="YknX-like_C"/>
</dbReference>
<dbReference type="EMBL" id="CAADRM010000084">
    <property type="protein sequence ID" value="VFU13785.1"/>
    <property type="molecule type" value="Genomic_DNA"/>
</dbReference>
<dbReference type="Pfam" id="PF25917">
    <property type="entry name" value="BSH_RND"/>
    <property type="match status" value="1"/>
</dbReference>
<dbReference type="InterPro" id="IPR058792">
    <property type="entry name" value="Beta-barrel_RND_2"/>
</dbReference>
<sequence length="371" mass="40423">MKKRFPALCAVVFLLLLGLSSCGNEQGGSAAAEEQVLARVPEVMVAQISRRPVYRTYAAVGSISPREMSRIGPKVSGRIKDIPVDEGDFVKKGGLLMLIDPFDYERALEHAQSQLDQAKASLERAERDLTRMEGLYRATAVTEQNMQDAVTARDLARFQYDQAVTALEAAKRNLRECRLEAPFSGVVTAVTANEGELTGPQMQTFVMMDMSTVKVEVDLPEEIYSSIRTGNSGTITVDAVPGQSFEGTITKIYPTIDPASRTFTVTITLENPGLKLRSGMTARCRVVQMVRDSVVAVPKDALIRGEDSYIAYRVRDDIVERCPLTLGIEGDDLYEVTSGLFEGDLVVLRGLAGLKPGAKVRIAHGGDSPES</sequence>
<accession>A0A485M012</accession>
<dbReference type="Gene3D" id="2.40.30.170">
    <property type="match status" value="1"/>
</dbReference>
<keyword evidence="2" id="KW-0175">Coiled coil</keyword>
<protein>
    <submittedName>
        <fullName evidence="6">Putative Efflux pump periplasmic linker BepF</fullName>
    </submittedName>
</protein>
<feature type="coiled-coil region" evidence="2">
    <location>
        <begin position="108"/>
        <end position="135"/>
    </location>
</feature>
<feature type="domain" description="Multidrug resistance protein MdtA-like barrel-sandwich hybrid" evidence="3">
    <location>
        <begin position="70"/>
        <end position="199"/>
    </location>
</feature>
<dbReference type="NCBIfam" id="TIGR01730">
    <property type="entry name" value="RND_mfp"/>
    <property type="match status" value="1"/>
</dbReference>
<evidence type="ECO:0000259" key="4">
    <source>
        <dbReference type="Pfam" id="PF25954"/>
    </source>
</evidence>
<dbReference type="Gene3D" id="2.40.50.100">
    <property type="match status" value="1"/>
</dbReference>
<feature type="domain" description="YknX-like C-terminal permuted SH3-like" evidence="5">
    <location>
        <begin position="294"/>
        <end position="361"/>
    </location>
</feature>
<dbReference type="GO" id="GO:1990281">
    <property type="term" value="C:efflux pump complex"/>
    <property type="evidence" value="ECO:0007669"/>
    <property type="project" value="TreeGrafter"/>
</dbReference>
<dbReference type="InterPro" id="IPR058625">
    <property type="entry name" value="MdtA-like_BSH"/>
</dbReference>
<evidence type="ECO:0000256" key="2">
    <source>
        <dbReference type="SAM" id="Coils"/>
    </source>
</evidence>
<name>A0A485M012_9ZZZZ</name>
<evidence type="ECO:0000313" key="6">
    <source>
        <dbReference type="EMBL" id="VFU13785.1"/>
    </source>
</evidence>
<feature type="domain" description="CusB-like beta-barrel" evidence="4">
    <location>
        <begin position="213"/>
        <end position="287"/>
    </location>
</feature>
<reference evidence="6" key="1">
    <citation type="submission" date="2019-03" db="EMBL/GenBank/DDBJ databases">
        <authorList>
            <person name="Hao L."/>
        </authorList>
    </citation>
    <scope>NUCLEOTIDE SEQUENCE</scope>
</reference>
<dbReference type="AlphaFoldDB" id="A0A485M012"/>
<gene>
    <name evidence="6" type="ORF">SCFA_220030</name>
</gene>
<dbReference type="InterPro" id="IPR006143">
    <property type="entry name" value="RND_pump_MFP"/>
</dbReference>
<evidence type="ECO:0000259" key="5">
    <source>
        <dbReference type="Pfam" id="PF25989"/>
    </source>
</evidence>
<evidence type="ECO:0000259" key="3">
    <source>
        <dbReference type="Pfam" id="PF25917"/>
    </source>
</evidence>
<dbReference type="PANTHER" id="PTHR30469:SF15">
    <property type="entry name" value="HLYD FAMILY OF SECRETION PROTEINS"/>
    <property type="match status" value="1"/>
</dbReference>
<dbReference type="Gene3D" id="1.10.287.470">
    <property type="entry name" value="Helix hairpin bin"/>
    <property type="match status" value="1"/>
</dbReference>
<evidence type="ECO:0000256" key="1">
    <source>
        <dbReference type="ARBA" id="ARBA00009477"/>
    </source>
</evidence>
<organism evidence="6">
    <name type="scientific">anaerobic digester metagenome</name>
    <dbReference type="NCBI Taxonomy" id="1263854"/>
    <lineage>
        <taxon>unclassified sequences</taxon>
        <taxon>metagenomes</taxon>
        <taxon>ecological metagenomes</taxon>
    </lineage>
</organism>
<dbReference type="PANTHER" id="PTHR30469">
    <property type="entry name" value="MULTIDRUG RESISTANCE PROTEIN MDTA"/>
    <property type="match status" value="1"/>
</dbReference>
<dbReference type="GO" id="GO:0015562">
    <property type="term" value="F:efflux transmembrane transporter activity"/>
    <property type="evidence" value="ECO:0007669"/>
    <property type="project" value="TreeGrafter"/>
</dbReference>
<dbReference type="Pfam" id="PF25989">
    <property type="entry name" value="YknX_C"/>
    <property type="match status" value="1"/>
</dbReference>
<dbReference type="Gene3D" id="2.40.420.20">
    <property type="match status" value="1"/>
</dbReference>
<proteinExistence type="inferred from homology"/>
<dbReference type="Pfam" id="PF25954">
    <property type="entry name" value="Beta-barrel_RND_2"/>
    <property type="match status" value="1"/>
</dbReference>